<evidence type="ECO:0000313" key="1">
    <source>
        <dbReference type="EMBL" id="VWX38546.1"/>
    </source>
</evidence>
<sequence length="49" mass="5800">MNRYQKGRVGIGMGIKEQVYMHAPIFLQNVLTTLHGYHLQRERYGAFYL</sequence>
<organism evidence="1 2">
    <name type="scientific">Exiguobacterium oxidotolerans</name>
    <dbReference type="NCBI Taxonomy" id="223958"/>
    <lineage>
        <taxon>Bacteria</taxon>
        <taxon>Bacillati</taxon>
        <taxon>Bacillota</taxon>
        <taxon>Bacilli</taxon>
        <taxon>Bacillales</taxon>
        <taxon>Bacillales Family XII. Incertae Sedis</taxon>
        <taxon>Exiguobacterium</taxon>
    </lineage>
</organism>
<dbReference type="AlphaFoldDB" id="A0A653IGY7"/>
<dbReference type="EMBL" id="CABWKQ010000043">
    <property type="protein sequence ID" value="VWX38546.1"/>
    <property type="molecule type" value="Genomic_DNA"/>
</dbReference>
<evidence type="ECO:0000313" key="2">
    <source>
        <dbReference type="Proteomes" id="UP000439752"/>
    </source>
</evidence>
<reference evidence="1 2" key="1">
    <citation type="submission" date="2019-10" db="EMBL/GenBank/DDBJ databases">
        <authorList>
            <person name="Karimi E."/>
        </authorList>
    </citation>
    <scope>NUCLEOTIDE SEQUENCE [LARGE SCALE GENOMIC DNA]</scope>
    <source>
        <strain evidence="1">Exiguobacterium sp. 9Y</strain>
    </source>
</reference>
<name>A0A653IGY7_9BACL</name>
<accession>A0A653IGY7</accession>
<keyword evidence="2" id="KW-1185">Reference proteome</keyword>
<proteinExistence type="predicted"/>
<protein>
    <submittedName>
        <fullName evidence="1">Uncharacterized protein</fullName>
    </submittedName>
</protein>
<gene>
    <name evidence="1" type="ORF">EXIGUO9Y_480003</name>
</gene>
<dbReference type="Proteomes" id="UP000439752">
    <property type="component" value="Unassembled WGS sequence"/>
</dbReference>